<dbReference type="RefSeq" id="WP_344621640.1">
    <property type="nucleotide sequence ID" value="NZ_BAAALD010000002.1"/>
</dbReference>
<dbReference type="Proteomes" id="UP001499987">
    <property type="component" value="Unassembled WGS sequence"/>
</dbReference>
<feature type="region of interest" description="Disordered" evidence="1">
    <location>
        <begin position="287"/>
        <end position="318"/>
    </location>
</feature>
<dbReference type="Gene3D" id="3.40.710.10">
    <property type="entry name" value="DD-peptidase/beta-lactamase superfamily"/>
    <property type="match status" value="1"/>
</dbReference>
<protein>
    <submittedName>
        <fullName evidence="3">Serine hydrolase</fullName>
    </submittedName>
</protein>
<dbReference type="InterPro" id="IPR012338">
    <property type="entry name" value="Beta-lactam/transpept-like"/>
</dbReference>
<comment type="caution">
    <text evidence="3">The sequence shown here is derived from an EMBL/GenBank/DDBJ whole genome shotgun (WGS) entry which is preliminary data.</text>
</comment>
<name>A0ABN1TBB6_9ACTN</name>
<proteinExistence type="predicted"/>
<accession>A0ABN1TBB6</accession>
<keyword evidence="3" id="KW-0378">Hydrolase</keyword>
<gene>
    <name evidence="3" type="ORF">GCM10009663_03560</name>
</gene>
<dbReference type="GO" id="GO:0016787">
    <property type="term" value="F:hydrolase activity"/>
    <property type="evidence" value="ECO:0007669"/>
    <property type="project" value="UniProtKB-KW"/>
</dbReference>
<dbReference type="SUPFAM" id="SSF56601">
    <property type="entry name" value="beta-lactamase/transpeptidase-like"/>
    <property type="match status" value="1"/>
</dbReference>
<dbReference type="InterPro" id="IPR045155">
    <property type="entry name" value="Beta-lactam_cat"/>
</dbReference>
<reference evidence="3 4" key="1">
    <citation type="journal article" date="2019" name="Int. J. Syst. Evol. Microbiol.">
        <title>The Global Catalogue of Microorganisms (GCM) 10K type strain sequencing project: providing services to taxonomists for standard genome sequencing and annotation.</title>
        <authorList>
            <consortium name="The Broad Institute Genomics Platform"/>
            <consortium name="The Broad Institute Genome Sequencing Center for Infectious Disease"/>
            <person name="Wu L."/>
            <person name="Ma J."/>
        </authorList>
    </citation>
    <scope>NUCLEOTIDE SEQUENCE [LARGE SCALE GENOMIC DNA]</scope>
    <source>
        <strain evidence="3 4">JCM 13002</strain>
    </source>
</reference>
<evidence type="ECO:0000313" key="4">
    <source>
        <dbReference type="Proteomes" id="UP001499987"/>
    </source>
</evidence>
<dbReference type="Pfam" id="PF13354">
    <property type="entry name" value="Beta-lactamase2"/>
    <property type="match status" value="1"/>
</dbReference>
<dbReference type="InterPro" id="IPR000871">
    <property type="entry name" value="Beta-lactam_class-A"/>
</dbReference>
<feature type="domain" description="Beta-lactamase class A catalytic" evidence="2">
    <location>
        <begin position="124"/>
        <end position="263"/>
    </location>
</feature>
<organism evidence="3 4">
    <name type="scientific">Kitasatospora arboriphila</name>
    <dbReference type="NCBI Taxonomy" id="258052"/>
    <lineage>
        <taxon>Bacteria</taxon>
        <taxon>Bacillati</taxon>
        <taxon>Actinomycetota</taxon>
        <taxon>Actinomycetes</taxon>
        <taxon>Kitasatosporales</taxon>
        <taxon>Streptomycetaceae</taxon>
        <taxon>Kitasatospora</taxon>
    </lineage>
</organism>
<dbReference type="EMBL" id="BAAALD010000002">
    <property type="protein sequence ID" value="GAA1069800.1"/>
    <property type="molecule type" value="Genomic_DNA"/>
</dbReference>
<evidence type="ECO:0000259" key="2">
    <source>
        <dbReference type="Pfam" id="PF13354"/>
    </source>
</evidence>
<dbReference type="PANTHER" id="PTHR35333">
    <property type="entry name" value="BETA-LACTAMASE"/>
    <property type="match status" value="1"/>
</dbReference>
<keyword evidence="4" id="KW-1185">Reference proteome</keyword>
<dbReference type="PANTHER" id="PTHR35333:SF3">
    <property type="entry name" value="BETA-LACTAMASE-TYPE TRANSPEPTIDASE FOLD CONTAINING PROTEIN"/>
    <property type="match status" value="1"/>
</dbReference>
<sequence length="318" mass="32573">MTSARRTRTAARRRRRRQRRGALLVVLALAATGVWLHRERSAGGTVPVAAAAASAAPTVDPDAQLAAALQDGGGHLAVAVLDTASGASAAYGTDRFVTASIVKVDILAALLWRTDGMLTDDQRSAAALMVENSDNDATTDLFGQIGGDEGLDAANAAFGLTGTTAGTDGYWGLTTTTAEDQLRLLQLVFGTEGVLGDESRAYLQKLMGLIAADQRWGVSAADDDRAVHLKNGWLPRTAEGAWVVNSIGRVVHDGRELLVAVLTDGSDTKEEGIALVESVAAAAADSLTSATPSATVSPTASPAVSGAAASPVAASTQQ</sequence>
<evidence type="ECO:0000256" key="1">
    <source>
        <dbReference type="SAM" id="MobiDB-lite"/>
    </source>
</evidence>
<evidence type="ECO:0000313" key="3">
    <source>
        <dbReference type="EMBL" id="GAA1069800.1"/>
    </source>
</evidence>